<organism evidence="1 3">
    <name type="scientific">Allofranklinella schreckenbergeri</name>
    <dbReference type="NCBI Taxonomy" id="1076744"/>
    <lineage>
        <taxon>Bacteria</taxon>
        <taxon>Pseudomonadati</taxon>
        <taxon>Pseudomonadota</taxon>
        <taxon>Betaproteobacteria</taxon>
        <taxon>Burkholderiales</taxon>
        <taxon>Comamonadaceae</taxon>
        <taxon>Allofranklinella</taxon>
    </lineage>
</organism>
<evidence type="ECO:0000313" key="4">
    <source>
        <dbReference type="Proteomes" id="UP000281171"/>
    </source>
</evidence>
<comment type="caution">
    <text evidence="1">The sequence shown here is derived from an EMBL/GenBank/DDBJ whole genome shotgun (WGS) entry which is preliminary data.</text>
</comment>
<dbReference type="AlphaFoldDB" id="A0A3M6QG43"/>
<evidence type="ECO:0000313" key="3">
    <source>
        <dbReference type="Proteomes" id="UP000267521"/>
    </source>
</evidence>
<accession>A0A3M6R6C9</accession>
<dbReference type="EMBL" id="RDQM01000001">
    <property type="protein sequence ID" value="RMX01409.1"/>
    <property type="molecule type" value="Genomic_DNA"/>
</dbReference>
<name>A0A3M6QG43_9BURK</name>
<dbReference type="Proteomes" id="UP000281171">
    <property type="component" value="Unassembled WGS sequence"/>
</dbReference>
<dbReference type="EMBL" id="RDQK01000006">
    <property type="protein sequence ID" value="RMX10887.1"/>
    <property type="molecule type" value="Genomic_DNA"/>
</dbReference>
<proteinExistence type="predicted"/>
<reference evidence="3 4" key="1">
    <citation type="submission" date="2018-10" db="EMBL/GenBank/DDBJ databases">
        <title>Comamonadaceae CDC group NO-1 genome sequencing and assembly.</title>
        <authorList>
            <person name="Bernier A.-M."/>
            <person name="Bernard K."/>
        </authorList>
    </citation>
    <scope>NUCLEOTIDE SEQUENCE [LARGE SCALE GENOMIC DNA]</scope>
    <source>
        <strain evidence="2 4">NML180581</strain>
        <strain evidence="1 3">NML970147</strain>
    </source>
</reference>
<gene>
    <name evidence="2" type="ORF">EBQ24_03060</name>
    <name evidence="1" type="ORF">EBQ26_01135</name>
</gene>
<evidence type="ECO:0000313" key="2">
    <source>
        <dbReference type="EMBL" id="RMX10887.1"/>
    </source>
</evidence>
<dbReference type="Proteomes" id="UP000267521">
    <property type="component" value="Unassembled WGS sequence"/>
</dbReference>
<sequence length="200" mass="21938">MTQQTIHTPPLPAAVAARLFFRRASRLVLQKPADRLAHEDRVKQALALDGVEPLQGALVDMLVGCASDSALSKVFLQRKVQERLSPLVLGAMLAQVSSGEPLPRVNKLATRWCVLATPSLDVSPRALLCGTDDSRTIVANAIQALLEGDVEAEMHFLDHCVSSNDVLAFMLARKELGRRGRALSPQWEEVMEALQKRINQ</sequence>
<dbReference type="RefSeq" id="WP_122237179.1">
    <property type="nucleotide sequence ID" value="NZ_RDQK01000006.1"/>
</dbReference>
<accession>A0A3M6QG43</accession>
<evidence type="ECO:0000313" key="1">
    <source>
        <dbReference type="EMBL" id="RMX01409.1"/>
    </source>
</evidence>
<protein>
    <submittedName>
        <fullName evidence="1">Uncharacterized protein</fullName>
    </submittedName>
</protein>